<dbReference type="InterPro" id="IPR036464">
    <property type="entry name" value="Rubisco_LSMT_subst-bd_sf"/>
</dbReference>
<dbReference type="SUPFAM" id="SSF82199">
    <property type="entry name" value="SET domain"/>
    <property type="match status" value="1"/>
</dbReference>
<evidence type="ECO:0000256" key="1">
    <source>
        <dbReference type="ARBA" id="ARBA00022603"/>
    </source>
</evidence>
<feature type="domain" description="SET" evidence="4">
    <location>
        <begin position="65"/>
        <end position="278"/>
    </location>
</feature>
<proteinExistence type="predicted"/>
<keyword evidence="3" id="KW-0949">S-adenosyl-L-methionine</keyword>
<dbReference type="FunFam" id="3.90.1410.10:FF:000005">
    <property type="entry name" value="Ribulose-1,5 bisphosphate carboxylase/oxygenase large subunit N-methyltransferase, chloroplastic"/>
    <property type="match status" value="1"/>
</dbReference>
<dbReference type="EMBL" id="CAMAPE010000005">
    <property type="protein sequence ID" value="CAH9065439.1"/>
    <property type="molecule type" value="Genomic_DNA"/>
</dbReference>
<keyword evidence="2" id="KW-0808">Transferase</keyword>
<evidence type="ECO:0000259" key="4">
    <source>
        <dbReference type="PROSITE" id="PS50280"/>
    </source>
</evidence>
<dbReference type="InterPro" id="IPR001214">
    <property type="entry name" value="SET_dom"/>
</dbReference>
<dbReference type="Pfam" id="PF09273">
    <property type="entry name" value="Rubis-subs-bind"/>
    <property type="match status" value="1"/>
</dbReference>
<dbReference type="PROSITE" id="PS50280">
    <property type="entry name" value="SET"/>
    <property type="match status" value="1"/>
</dbReference>
<sequence length="470" mass="53278">MKKMLSSRSTLSNTWWSQHPLLFNNLFRRLNCNLYFSTSFAHSTKAPAPIVADCADFLPWLEIKSGTEVSSVLSMGESASGRCLVACKPIKAGDCMLKVPYSQQMSSNKLPSGINSLLGDRVSNVAKVALLVLYEQKLGEKSDWAPYIRRLPQPAQMHNMIFWKDDELDMVSRSPLYQETLWQKNIVETDFFVITEALCHSSQLHMAITLEDFKYAYSLVTSRAWESLNDVFMIPFADFLNHDGHSDSCVLNDEEERLSEVIADRDYAPGDQVLISYGKFSNATLLLDFGFTVPFNTYDQVEVKLNLSQEDNLSSMKLKLLSRYCTRATKDANGLSSPGNSFILKEVKSAQGKGKGIPQSFRAYARVMCSKSPQELNALEMEAVENDGRLARHPLRDMCREVEAHRFLLTIIIDFIKMYDTSIKSLEQLTSVDIVNKRHLMAYDLLSGELRILKSTAEWLQNYCLKLLSL</sequence>
<dbReference type="Proteomes" id="UP001152484">
    <property type="component" value="Unassembled WGS sequence"/>
</dbReference>
<keyword evidence="6" id="KW-1185">Reference proteome</keyword>
<dbReference type="InterPro" id="IPR050600">
    <property type="entry name" value="SETD3_SETD6_MTase"/>
</dbReference>
<name>A0A9P0YKU6_CUSEU</name>
<dbReference type="GO" id="GO:0032259">
    <property type="term" value="P:methylation"/>
    <property type="evidence" value="ECO:0007669"/>
    <property type="project" value="UniProtKB-KW"/>
</dbReference>
<dbReference type="PANTHER" id="PTHR13271:SF134">
    <property type="entry name" value="OS01G0976450 PROTEIN"/>
    <property type="match status" value="1"/>
</dbReference>
<reference evidence="5" key="1">
    <citation type="submission" date="2022-07" db="EMBL/GenBank/DDBJ databases">
        <authorList>
            <person name="Macas J."/>
            <person name="Novak P."/>
            <person name="Neumann P."/>
        </authorList>
    </citation>
    <scope>NUCLEOTIDE SEQUENCE</scope>
</reference>
<dbReference type="GO" id="GO:0016279">
    <property type="term" value="F:protein-lysine N-methyltransferase activity"/>
    <property type="evidence" value="ECO:0007669"/>
    <property type="project" value="TreeGrafter"/>
</dbReference>
<dbReference type="Gene3D" id="3.90.1420.10">
    <property type="entry name" value="Rubisco LSMT, substrate-binding domain"/>
    <property type="match status" value="1"/>
</dbReference>
<gene>
    <name evidence="5" type="ORF">CEURO_LOCUS2226</name>
</gene>
<dbReference type="InterPro" id="IPR046341">
    <property type="entry name" value="SET_dom_sf"/>
</dbReference>
<dbReference type="InterPro" id="IPR015353">
    <property type="entry name" value="Rubisco_LSMT_subst-bd"/>
</dbReference>
<dbReference type="SUPFAM" id="SSF81822">
    <property type="entry name" value="RuBisCo LSMT C-terminal, substrate-binding domain"/>
    <property type="match status" value="1"/>
</dbReference>
<evidence type="ECO:0000313" key="6">
    <source>
        <dbReference type="Proteomes" id="UP001152484"/>
    </source>
</evidence>
<dbReference type="AlphaFoldDB" id="A0A9P0YKU6"/>
<organism evidence="5 6">
    <name type="scientific">Cuscuta europaea</name>
    <name type="common">European dodder</name>
    <dbReference type="NCBI Taxonomy" id="41803"/>
    <lineage>
        <taxon>Eukaryota</taxon>
        <taxon>Viridiplantae</taxon>
        <taxon>Streptophyta</taxon>
        <taxon>Embryophyta</taxon>
        <taxon>Tracheophyta</taxon>
        <taxon>Spermatophyta</taxon>
        <taxon>Magnoliopsida</taxon>
        <taxon>eudicotyledons</taxon>
        <taxon>Gunneridae</taxon>
        <taxon>Pentapetalae</taxon>
        <taxon>asterids</taxon>
        <taxon>lamiids</taxon>
        <taxon>Solanales</taxon>
        <taxon>Convolvulaceae</taxon>
        <taxon>Cuscuteae</taxon>
        <taxon>Cuscuta</taxon>
        <taxon>Cuscuta subgen. Cuscuta</taxon>
    </lineage>
</organism>
<protein>
    <recommendedName>
        <fullName evidence="4">SET domain-containing protein</fullName>
    </recommendedName>
</protein>
<evidence type="ECO:0000256" key="3">
    <source>
        <dbReference type="ARBA" id="ARBA00022691"/>
    </source>
</evidence>
<accession>A0A9P0YKU6</accession>
<dbReference type="PANTHER" id="PTHR13271">
    <property type="entry name" value="UNCHARACTERIZED PUTATIVE METHYLTRANSFERASE"/>
    <property type="match status" value="1"/>
</dbReference>
<evidence type="ECO:0000256" key="2">
    <source>
        <dbReference type="ARBA" id="ARBA00022679"/>
    </source>
</evidence>
<dbReference type="Pfam" id="PF00856">
    <property type="entry name" value="SET"/>
    <property type="match status" value="1"/>
</dbReference>
<dbReference type="Gene3D" id="3.90.1410.10">
    <property type="entry name" value="set domain protein methyltransferase, domain 1"/>
    <property type="match status" value="1"/>
</dbReference>
<keyword evidence="1" id="KW-0489">Methyltransferase</keyword>
<dbReference type="OrthoDB" id="1276780at2759"/>
<comment type="caution">
    <text evidence="5">The sequence shown here is derived from an EMBL/GenBank/DDBJ whole genome shotgun (WGS) entry which is preliminary data.</text>
</comment>
<evidence type="ECO:0000313" key="5">
    <source>
        <dbReference type="EMBL" id="CAH9065439.1"/>
    </source>
</evidence>